<sequence length="129" mass="14813">MDSRLVIANIIVLIALVFHFYWGDKDIQSISPKASEAKKVENWIMARGAFHVVSMDLFIIATVLSLLNFTNLLTSYRTMLLTIMSIYFMLNALVFFIVVAISGPLNKKFLKLFQWSIFIIISALIYWSI</sequence>
<feature type="transmembrane region" description="Helical" evidence="1">
    <location>
        <begin position="44"/>
        <end position="67"/>
    </location>
</feature>
<dbReference type="AlphaFoldDB" id="A0AAJ4XC30"/>
<dbReference type="Proteomes" id="UP000215355">
    <property type="component" value="Chromosome 1"/>
</dbReference>
<evidence type="ECO:0008006" key="4">
    <source>
        <dbReference type="Google" id="ProtNLM"/>
    </source>
</evidence>
<proteinExistence type="predicted"/>
<dbReference type="EMBL" id="LT906468">
    <property type="protein sequence ID" value="SNV48070.1"/>
    <property type="molecule type" value="Genomic_DNA"/>
</dbReference>
<feature type="transmembrane region" description="Helical" evidence="1">
    <location>
        <begin position="109"/>
        <end position="127"/>
    </location>
</feature>
<dbReference type="KEGG" id="smiz:4412673_01480"/>
<keyword evidence="1" id="KW-0812">Transmembrane</keyword>
<evidence type="ECO:0000313" key="2">
    <source>
        <dbReference type="EMBL" id="SNV48070.1"/>
    </source>
</evidence>
<keyword evidence="1" id="KW-1133">Transmembrane helix</keyword>
<protein>
    <recommendedName>
        <fullName evidence="4">DUF1304 domain-containing protein</fullName>
    </recommendedName>
</protein>
<gene>
    <name evidence="2" type="ORF">SAMEA4412673_01480</name>
</gene>
<reference evidence="2 3" key="1">
    <citation type="submission" date="2017-06" db="EMBL/GenBank/DDBJ databases">
        <authorList>
            <consortium name="Pathogen Informatics"/>
        </authorList>
    </citation>
    <scope>NUCLEOTIDE SEQUENCE [LARGE SCALE GENOMIC DNA]</scope>
    <source>
        <strain evidence="2 3">NCTC12149</strain>
    </source>
</reference>
<evidence type="ECO:0000256" key="1">
    <source>
        <dbReference type="SAM" id="Phobius"/>
    </source>
</evidence>
<evidence type="ECO:0000313" key="3">
    <source>
        <dbReference type="Proteomes" id="UP000215355"/>
    </source>
</evidence>
<keyword evidence="1" id="KW-0472">Membrane</keyword>
<feature type="transmembrane region" description="Helical" evidence="1">
    <location>
        <begin position="79"/>
        <end position="102"/>
    </location>
</feature>
<organism evidence="2 3">
    <name type="scientific">Sphingobacterium mizutaii</name>
    <dbReference type="NCBI Taxonomy" id="1010"/>
    <lineage>
        <taxon>Bacteria</taxon>
        <taxon>Pseudomonadati</taxon>
        <taxon>Bacteroidota</taxon>
        <taxon>Sphingobacteriia</taxon>
        <taxon>Sphingobacteriales</taxon>
        <taxon>Sphingobacteriaceae</taxon>
        <taxon>Sphingobacterium</taxon>
    </lineage>
</organism>
<name>A0AAJ4XC30_9SPHI</name>
<feature type="transmembrane region" description="Helical" evidence="1">
    <location>
        <begin position="6"/>
        <end position="23"/>
    </location>
</feature>
<accession>A0AAJ4XC30</accession>